<evidence type="ECO:0000313" key="8">
    <source>
        <dbReference type="EMBL" id="GMH17376.1"/>
    </source>
</evidence>
<evidence type="ECO:0000256" key="1">
    <source>
        <dbReference type="ARBA" id="ARBA00004141"/>
    </source>
</evidence>
<sequence length="357" mass="39332">MCDFGEERSSRSIMVSRASKTTTRASMLLLNAVLLAVGIGGGPLVMRLYYIHGGKRIWLQAWLETAGFPIMIFPLAAAYFHRRATHPPPAKLFFMSFPLLVASVLIGILAGSADYLYAYGVKHIPVSTSSLVLATQLAFTAGFAFLLVKQRFTAYSINAVVLLTMGAAVLAMHSSSDRPVNVTNGEYYMGFFMTLASAAMFAAMLPLLELTYKKSKLRIHYALVMEIQSVLSLSATLFCTVGMLINKDFQAMRREAKEYELGEGMYFVVLVCSALVWQCFYLGAAGVINYGSSLLSGIIIAAALPVTEILAVIFYHEKFQQEKGVSLALSLWGFFSYFYGEYKQSTKINKAQTTELP</sequence>
<evidence type="ECO:0000256" key="3">
    <source>
        <dbReference type="ARBA" id="ARBA00022448"/>
    </source>
</evidence>
<feature type="transmembrane region" description="Helical" evidence="7">
    <location>
        <begin position="155"/>
        <end position="175"/>
    </location>
</feature>
<feature type="transmembrane region" description="Helical" evidence="7">
    <location>
        <begin position="187"/>
        <end position="208"/>
    </location>
</feature>
<feature type="transmembrane region" description="Helical" evidence="7">
    <location>
        <begin position="294"/>
        <end position="315"/>
    </location>
</feature>
<feature type="transmembrane region" description="Helical" evidence="7">
    <location>
        <begin position="321"/>
        <end position="340"/>
    </location>
</feature>
<dbReference type="EMBL" id="BSYO01000017">
    <property type="protein sequence ID" value="GMH17376.1"/>
    <property type="molecule type" value="Genomic_DNA"/>
</dbReference>
<keyword evidence="3 7" id="KW-0813">Transport</keyword>
<keyword evidence="5 7" id="KW-1133">Transmembrane helix</keyword>
<dbReference type="Proteomes" id="UP001279734">
    <property type="component" value="Unassembled WGS sequence"/>
</dbReference>
<reference evidence="8" key="1">
    <citation type="submission" date="2023-05" db="EMBL/GenBank/DDBJ databases">
        <title>Nepenthes gracilis genome sequencing.</title>
        <authorList>
            <person name="Fukushima K."/>
        </authorList>
    </citation>
    <scope>NUCLEOTIDE SEQUENCE</scope>
    <source>
        <strain evidence="8">SING2019-196</strain>
    </source>
</reference>
<keyword evidence="4 7" id="KW-0812">Transmembrane</keyword>
<evidence type="ECO:0000256" key="4">
    <source>
        <dbReference type="ARBA" id="ARBA00022692"/>
    </source>
</evidence>
<feature type="transmembrane region" description="Helical" evidence="7">
    <location>
        <begin position="57"/>
        <end position="80"/>
    </location>
</feature>
<dbReference type="GO" id="GO:0016020">
    <property type="term" value="C:membrane"/>
    <property type="evidence" value="ECO:0007669"/>
    <property type="project" value="UniProtKB-SubCell"/>
</dbReference>
<feature type="transmembrane region" description="Helical" evidence="7">
    <location>
        <begin position="130"/>
        <end position="148"/>
    </location>
</feature>
<feature type="transmembrane region" description="Helical" evidence="7">
    <location>
        <begin position="92"/>
        <end position="110"/>
    </location>
</feature>
<dbReference type="Gene3D" id="1.10.3730.20">
    <property type="match status" value="1"/>
</dbReference>
<comment type="similarity">
    <text evidence="2 7">Belongs to the purine permeases (TC 2.A.7.14) family.</text>
</comment>
<dbReference type="Pfam" id="PF16913">
    <property type="entry name" value="PUNUT"/>
    <property type="match status" value="1"/>
</dbReference>
<comment type="caution">
    <text evidence="8">The sequence shown here is derived from an EMBL/GenBank/DDBJ whole genome shotgun (WGS) entry which is preliminary data.</text>
</comment>
<dbReference type="PANTHER" id="PTHR31376">
    <property type="entry name" value="OS09G0467300 PROTEIN-RELATED"/>
    <property type="match status" value="1"/>
</dbReference>
<protein>
    <recommendedName>
        <fullName evidence="7">Probable purine permease</fullName>
    </recommendedName>
</protein>
<feature type="transmembrane region" description="Helical" evidence="7">
    <location>
        <begin position="27"/>
        <end position="51"/>
    </location>
</feature>
<keyword evidence="9" id="KW-1185">Reference proteome</keyword>
<dbReference type="InterPro" id="IPR030182">
    <property type="entry name" value="PUP_plant"/>
</dbReference>
<comment type="subcellular location">
    <subcellularLocation>
        <location evidence="1 7">Membrane</location>
        <topology evidence="1 7">Multi-pass membrane protein</topology>
    </subcellularLocation>
</comment>
<accession>A0AAD3SWJ6</accession>
<proteinExistence type="inferred from homology"/>
<dbReference type="AlphaFoldDB" id="A0AAD3SWJ6"/>
<feature type="transmembrane region" description="Helical" evidence="7">
    <location>
        <begin position="220"/>
        <end position="245"/>
    </location>
</feature>
<dbReference type="GO" id="GO:0005345">
    <property type="term" value="F:purine nucleobase transmembrane transporter activity"/>
    <property type="evidence" value="ECO:0007669"/>
    <property type="project" value="UniProtKB-UniRule"/>
</dbReference>
<dbReference type="InterPro" id="IPR037185">
    <property type="entry name" value="EmrE-like"/>
</dbReference>
<keyword evidence="6 7" id="KW-0472">Membrane</keyword>
<dbReference type="PANTHER" id="PTHR31376:SF1">
    <property type="entry name" value="PURINE PERMEASE 2"/>
    <property type="match status" value="1"/>
</dbReference>
<evidence type="ECO:0000256" key="2">
    <source>
        <dbReference type="ARBA" id="ARBA00006213"/>
    </source>
</evidence>
<organism evidence="8 9">
    <name type="scientific">Nepenthes gracilis</name>
    <name type="common">Slender pitcher plant</name>
    <dbReference type="NCBI Taxonomy" id="150966"/>
    <lineage>
        <taxon>Eukaryota</taxon>
        <taxon>Viridiplantae</taxon>
        <taxon>Streptophyta</taxon>
        <taxon>Embryophyta</taxon>
        <taxon>Tracheophyta</taxon>
        <taxon>Spermatophyta</taxon>
        <taxon>Magnoliopsida</taxon>
        <taxon>eudicotyledons</taxon>
        <taxon>Gunneridae</taxon>
        <taxon>Pentapetalae</taxon>
        <taxon>Caryophyllales</taxon>
        <taxon>Nepenthaceae</taxon>
        <taxon>Nepenthes</taxon>
    </lineage>
</organism>
<evidence type="ECO:0000256" key="5">
    <source>
        <dbReference type="ARBA" id="ARBA00022989"/>
    </source>
</evidence>
<evidence type="ECO:0000256" key="6">
    <source>
        <dbReference type="ARBA" id="ARBA00023136"/>
    </source>
</evidence>
<evidence type="ECO:0000256" key="7">
    <source>
        <dbReference type="RuleBase" id="RU368015"/>
    </source>
</evidence>
<gene>
    <name evidence="8" type="ORF">Nepgr_019217</name>
</gene>
<dbReference type="SUPFAM" id="SSF103481">
    <property type="entry name" value="Multidrug resistance efflux transporter EmrE"/>
    <property type="match status" value="1"/>
</dbReference>
<feature type="transmembrane region" description="Helical" evidence="7">
    <location>
        <begin position="265"/>
        <end position="287"/>
    </location>
</feature>
<evidence type="ECO:0000313" key="9">
    <source>
        <dbReference type="Proteomes" id="UP001279734"/>
    </source>
</evidence>
<name>A0AAD3SWJ6_NEPGR</name>
<dbReference type="GO" id="GO:0015211">
    <property type="term" value="F:purine nucleoside transmembrane transporter activity"/>
    <property type="evidence" value="ECO:0007669"/>
    <property type="project" value="UniProtKB-UniRule"/>
</dbReference>